<evidence type="ECO:0000256" key="1">
    <source>
        <dbReference type="SAM" id="MobiDB-lite"/>
    </source>
</evidence>
<organism evidence="2 3">
    <name type="scientific">Dissostichus eleginoides</name>
    <name type="common">Patagonian toothfish</name>
    <name type="synonym">Dissostichus amissus</name>
    <dbReference type="NCBI Taxonomy" id="100907"/>
    <lineage>
        <taxon>Eukaryota</taxon>
        <taxon>Metazoa</taxon>
        <taxon>Chordata</taxon>
        <taxon>Craniata</taxon>
        <taxon>Vertebrata</taxon>
        <taxon>Euteleostomi</taxon>
        <taxon>Actinopterygii</taxon>
        <taxon>Neopterygii</taxon>
        <taxon>Teleostei</taxon>
        <taxon>Neoteleostei</taxon>
        <taxon>Acanthomorphata</taxon>
        <taxon>Eupercaria</taxon>
        <taxon>Perciformes</taxon>
        <taxon>Notothenioidei</taxon>
        <taxon>Nototheniidae</taxon>
        <taxon>Dissostichus</taxon>
    </lineage>
</organism>
<accession>A0AAD9FP21</accession>
<dbReference type="AlphaFoldDB" id="A0AAD9FP21"/>
<name>A0AAD9FP21_DISEL</name>
<evidence type="ECO:0000313" key="3">
    <source>
        <dbReference type="Proteomes" id="UP001228049"/>
    </source>
</evidence>
<keyword evidence="3" id="KW-1185">Reference proteome</keyword>
<feature type="region of interest" description="Disordered" evidence="1">
    <location>
        <begin position="58"/>
        <end position="89"/>
    </location>
</feature>
<evidence type="ECO:0000313" key="2">
    <source>
        <dbReference type="EMBL" id="KAK1906230.1"/>
    </source>
</evidence>
<keyword evidence="2" id="KW-0812">Transmembrane</keyword>
<sequence length="106" mass="11195">MLEHETGADMRLVRQISAGMKIQAAGEHMGCSKVGENTENQVICVQCQEEVVRVCPGSPGSPRRAIATRLSSGSADREPSSSSYNASSGTFYSCVSQITIGAADRT</sequence>
<feature type="compositionally biased region" description="Polar residues" evidence="1">
    <location>
        <begin position="69"/>
        <end position="89"/>
    </location>
</feature>
<comment type="caution">
    <text evidence="2">The sequence shown here is derived from an EMBL/GenBank/DDBJ whole genome shotgun (WGS) entry which is preliminary data.</text>
</comment>
<reference evidence="2" key="1">
    <citation type="submission" date="2023-04" db="EMBL/GenBank/DDBJ databases">
        <title>Chromosome-level genome of Chaenocephalus aceratus.</title>
        <authorList>
            <person name="Park H."/>
        </authorList>
    </citation>
    <scope>NUCLEOTIDE SEQUENCE</scope>
    <source>
        <strain evidence="2">DE</strain>
        <tissue evidence="2">Muscle</tissue>
    </source>
</reference>
<keyword evidence="2" id="KW-0472">Membrane</keyword>
<dbReference type="EMBL" id="JASDAP010000001">
    <property type="protein sequence ID" value="KAK1906230.1"/>
    <property type="molecule type" value="Genomic_DNA"/>
</dbReference>
<gene>
    <name evidence="2" type="ORF">KUDE01_008632</name>
</gene>
<proteinExistence type="predicted"/>
<protein>
    <submittedName>
        <fullName evidence="2">Transmembrane channel-like protein 8</fullName>
    </submittedName>
</protein>
<dbReference type="Proteomes" id="UP001228049">
    <property type="component" value="Unassembled WGS sequence"/>
</dbReference>